<evidence type="ECO:0000259" key="14">
    <source>
        <dbReference type="Pfam" id="PF01529"/>
    </source>
</evidence>
<keyword evidence="17" id="KW-1185">Reference proteome</keyword>
<feature type="domain" description="Palmitoyltransferase DHHC" evidence="14">
    <location>
        <begin position="405"/>
        <end position="543"/>
    </location>
</feature>
<proteinExistence type="inferred from homology"/>
<organism evidence="15 17">
    <name type="scientific">Schizosaccharomyces japonicus (strain yFS275 / FY16936)</name>
    <name type="common">Fission yeast</name>
    <dbReference type="NCBI Taxonomy" id="402676"/>
    <lineage>
        <taxon>Eukaryota</taxon>
        <taxon>Fungi</taxon>
        <taxon>Dikarya</taxon>
        <taxon>Ascomycota</taxon>
        <taxon>Taphrinomycotina</taxon>
        <taxon>Schizosaccharomycetes</taxon>
        <taxon>Schizosaccharomycetales</taxon>
        <taxon>Schizosaccharomycetaceae</taxon>
        <taxon>Schizosaccharomyces</taxon>
    </lineage>
</organism>
<comment type="subcellular location">
    <subcellularLocation>
        <location evidence="1">Membrane</location>
        <topology evidence="1">Multi-pass membrane protein</topology>
    </subcellularLocation>
</comment>
<dbReference type="EMBL" id="KE651197">
    <property type="protein sequence ID" value="EEB06072.2"/>
    <property type="molecule type" value="Genomic_DNA"/>
</dbReference>
<dbReference type="Pfam" id="PF01529">
    <property type="entry name" value="DHHC"/>
    <property type="match status" value="1"/>
</dbReference>
<keyword evidence="4" id="KW-0677">Repeat</keyword>
<evidence type="ECO:0000256" key="7">
    <source>
        <dbReference type="ARBA" id="ARBA00023136"/>
    </source>
</evidence>
<dbReference type="OMA" id="GITHILH"/>
<feature type="repeat" description="ANK" evidence="11">
    <location>
        <begin position="75"/>
        <end position="107"/>
    </location>
</feature>
<dbReference type="Pfam" id="PF00023">
    <property type="entry name" value="Ank"/>
    <property type="match status" value="1"/>
</dbReference>
<feature type="transmembrane region" description="Helical" evidence="12">
    <location>
        <begin position="504"/>
        <end position="525"/>
    </location>
</feature>
<evidence type="ECO:0000313" key="15">
    <source>
        <dbReference type="EMBL" id="EEB06072.2"/>
    </source>
</evidence>
<feature type="transmembrane region" description="Helical" evidence="12">
    <location>
        <begin position="453"/>
        <end position="475"/>
    </location>
</feature>
<dbReference type="PROSITE" id="PS50088">
    <property type="entry name" value="ANK_REPEAT"/>
    <property type="match status" value="2"/>
</dbReference>
<keyword evidence="7 12" id="KW-0472">Membrane</keyword>
<keyword evidence="6 11" id="KW-0040">ANK repeat</keyword>
<name>B6JZS2_SCHJY</name>
<keyword evidence="3 12" id="KW-0812">Transmembrane</keyword>
<dbReference type="PROSITE" id="PS50297">
    <property type="entry name" value="ANK_REP_REGION"/>
    <property type="match status" value="1"/>
</dbReference>
<dbReference type="EC" id="2.3.1.225" evidence="12"/>
<dbReference type="SUPFAM" id="SSF48403">
    <property type="entry name" value="Ankyrin repeat"/>
    <property type="match status" value="1"/>
</dbReference>
<dbReference type="InterPro" id="IPR002110">
    <property type="entry name" value="Ankyrin_rpt"/>
</dbReference>
<evidence type="ECO:0000256" key="6">
    <source>
        <dbReference type="ARBA" id="ARBA00023043"/>
    </source>
</evidence>
<evidence type="ECO:0000256" key="9">
    <source>
        <dbReference type="ARBA" id="ARBA00023288"/>
    </source>
</evidence>
<evidence type="ECO:0000256" key="1">
    <source>
        <dbReference type="ARBA" id="ARBA00004141"/>
    </source>
</evidence>
<feature type="transmembrane region" description="Helical" evidence="12">
    <location>
        <begin position="356"/>
        <end position="373"/>
    </location>
</feature>
<evidence type="ECO:0000256" key="10">
    <source>
        <dbReference type="ARBA" id="ARBA00048048"/>
    </source>
</evidence>
<feature type="repeat" description="ANK" evidence="11">
    <location>
        <begin position="141"/>
        <end position="173"/>
    </location>
</feature>
<evidence type="ECO:0000256" key="2">
    <source>
        <dbReference type="ARBA" id="ARBA00010104"/>
    </source>
</evidence>
<evidence type="ECO:0000256" key="13">
    <source>
        <dbReference type="SAM" id="MobiDB-lite"/>
    </source>
</evidence>
<dbReference type="GO" id="GO:0019706">
    <property type="term" value="F:protein-cysteine S-palmitoyltransferase activity"/>
    <property type="evidence" value="ECO:0007669"/>
    <property type="project" value="UniProtKB-EC"/>
</dbReference>
<accession>B6JZS2</accession>
<dbReference type="PROSITE" id="PS50216">
    <property type="entry name" value="DHHC"/>
    <property type="match status" value="1"/>
</dbReference>
<dbReference type="RefSeq" id="XP_002172365.2">
    <property type="nucleotide sequence ID" value="XM_002172329.2"/>
</dbReference>
<dbReference type="Pfam" id="PF12796">
    <property type="entry name" value="Ank_2"/>
    <property type="match status" value="1"/>
</dbReference>
<feature type="compositionally biased region" description="Polar residues" evidence="13">
    <location>
        <begin position="1"/>
        <end position="15"/>
    </location>
</feature>
<comment type="similarity">
    <text evidence="2">Belongs to the DHHC palmitoyltransferase family. AKR/ZDHHC17 subfamily.</text>
</comment>
<keyword evidence="8" id="KW-0564">Palmitate</keyword>
<feature type="compositionally biased region" description="Low complexity" evidence="13">
    <location>
        <begin position="16"/>
        <end position="32"/>
    </location>
</feature>
<dbReference type="STRING" id="402676.B6JZS2"/>
<evidence type="ECO:0000256" key="5">
    <source>
        <dbReference type="ARBA" id="ARBA00022989"/>
    </source>
</evidence>
<feature type="transmembrane region" description="Helical" evidence="12">
    <location>
        <begin position="325"/>
        <end position="344"/>
    </location>
</feature>
<dbReference type="Gene3D" id="1.25.40.20">
    <property type="entry name" value="Ankyrin repeat-containing domain"/>
    <property type="match status" value="1"/>
</dbReference>
<protein>
    <recommendedName>
        <fullName evidence="12">Palmitoyltransferase</fullName>
        <ecNumber evidence="12">2.3.1.225</ecNumber>
    </recommendedName>
</protein>
<dbReference type="GO" id="GO:0016020">
    <property type="term" value="C:membrane"/>
    <property type="evidence" value="ECO:0007669"/>
    <property type="project" value="UniProtKB-SubCell"/>
</dbReference>
<dbReference type="InterPro" id="IPR036770">
    <property type="entry name" value="Ankyrin_rpt-contain_sf"/>
</dbReference>
<keyword evidence="9" id="KW-0449">Lipoprotein</keyword>
<dbReference type="PANTHER" id="PTHR24161:SF85">
    <property type="entry name" value="PALMITOYLTRANSFERASE HIP14"/>
    <property type="match status" value="1"/>
</dbReference>
<evidence type="ECO:0000313" key="17">
    <source>
        <dbReference type="Proteomes" id="UP000001744"/>
    </source>
</evidence>
<dbReference type="eggNOG" id="KOG0509">
    <property type="taxonomic scope" value="Eukaryota"/>
</dbReference>
<keyword evidence="12" id="KW-0808">Transferase</keyword>
<dbReference type="Proteomes" id="UP000001744">
    <property type="component" value="Unassembled WGS sequence"/>
</dbReference>
<evidence type="ECO:0000256" key="11">
    <source>
        <dbReference type="PROSITE-ProRule" id="PRU00023"/>
    </source>
</evidence>
<feature type="transmembrane region" description="Helical" evidence="12">
    <location>
        <begin position="281"/>
        <end position="304"/>
    </location>
</feature>
<dbReference type="GeneID" id="7048340"/>
<feature type="region of interest" description="Disordered" evidence="13">
    <location>
        <begin position="1"/>
        <end position="32"/>
    </location>
</feature>
<dbReference type="InterPro" id="IPR001594">
    <property type="entry name" value="Palmitoyltrfase_DHHC"/>
</dbReference>
<keyword evidence="5 12" id="KW-1133">Transmembrane helix</keyword>
<evidence type="ECO:0000256" key="12">
    <source>
        <dbReference type="RuleBase" id="RU079119"/>
    </source>
</evidence>
<dbReference type="OrthoDB" id="6781668at2759"/>
<evidence type="ECO:0000256" key="3">
    <source>
        <dbReference type="ARBA" id="ARBA00022692"/>
    </source>
</evidence>
<evidence type="ECO:0000313" key="16">
    <source>
        <dbReference type="JaponicusDB" id="SJAG_01112"/>
    </source>
</evidence>
<gene>
    <name evidence="16" type="primary">akr1</name>
    <name evidence="15" type="ORF">SJAG_01112</name>
</gene>
<dbReference type="AlphaFoldDB" id="B6JZS2"/>
<dbReference type="PANTHER" id="PTHR24161">
    <property type="entry name" value="ANK_REP_REGION DOMAIN-CONTAINING PROTEIN-RELATED"/>
    <property type="match status" value="1"/>
</dbReference>
<dbReference type="JaponicusDB" id="SJAG_01112">
    <property type="gene designation" value="akr1"/>
</dbReference>
<sequence length="613" mass="69076">MSHSHTPSAIISQMRPSTPTLSSSTPTASFSASRCYTPVTPFTNPLHISILENNYHSFTRQLQLNTAIDDNSNPLQATPLHVACKHGNLKIINSLLEHGASPTIKDYQGYSPFHLTVTSGNTLAALLFLPYLPSLDDTDAESHTALMWAAYTRNSTLLATLLKYGANPYPTDDSGLTTLHWALVGGNADCIHLLLTHAPSLAQNLVLGLAPSIQTLTLQPHSLYAFKNASRGTPFYVTHSNDLNPSLINVHRYTTFYYTLSTYVGRAIELLLSPLLCTTTILYFAYCPLILAIILAPITIYFIYTPLTHFLLQHSYKTAITLETPFFASFCSYLLLFALTFLFLILLPKTFTQNKLLGSLTTAFLLFATISYIRTCLQSKTQLPLPERTALKNSINESLDRNCFDTTNFCVSCNTTKFPRTHHCRICNVCVEVFDHHCPWSNSCIGKRNHRTFFLFIFSLSIAIPLFITLSLRYVNLIPTNEKYDNTHCFINLWNLCDYSKKNGVLVAFDAIVIINWLWVLVLLFNQIWSISFGKTTFELRKQRLQYSSRMSQAHSTDRSRLRELANQCVSLVGLDQLQNIRTTFVNATTKQTTSLLSFSAIKKNWTDFLTGR</sequence>
<comment type="catalytic activity">
    <reaction evidence="10 12">
        <text>L-cysteinyl-[protein] + hexadecanoyl-CoA = S-hexadecanoyl-L-cysteinyl-[protein] + CoA</text>
        <dbReference type="Rhea" id="RHEA:36683"/>
        <dbReference type="Rhea" id="RHEA-COMP:10131"/>
        <dbReference type="Rhea" id="RHEA-COMP:11032"/>
        <dbReference type="ChEBI" id="CHEBI:29950"/>
        <dbReference type="ChEBI" id="CHEBI:57287"/>
        <dbReference type="ChEBI" id="CHEBI:57379"/>
        <dbReference type="ChEBI" id="CHEBI:74151"/>
        <dbReference type="EC" id="2.3.1.225"/>
    </reaction>
</comment>
<dbReference type="HOGENOM" id="CLU_445608_0_0_1"/>
<comment type="domain">
    <text evidence="12">The DHHC domain is required for palmitoyltransferase activity.</text>
</comment>
<evidence type="ECO:0000256" key="4">
    <source>
        <dbReference type="ARBA" id="ARBA00022737"/>
    </source>
</evidence>
<dbReference type="VEuPathDB" id="FungiDB:SJAG_01112"/>
<keyword evidence="12" id="KW-0012">Acyltransferase</keyword>
<dbReference type="SMART" id="SM00248">
    <property type="entry name" value="ANK"/>
    <property type="match status" value="4"/>
</dbReference>
<reference evidence="15 17" key="1">
    <citation type="journal article" date="2011" name="Science">
        <title>Comparative functional genomics of the fission yeasts.</title>
        <authorList>
            <person name="Rhind N."/>
            <person name="Chen Z."/>
            <person name="Yassour M."/>
            <person name="Thompson D.A."/>
            <person name="Haas B.J."/>
            <person name="Habib N."/>
            <person name="Wapinski I."/>
            <person name="Roy S."/>
            <person name="Lin M.F."/>
            <person name="Heiman D.I."/>
            <person name="Young S.K."/>
            <person name="Furuya K."/>
            <person name="Guo Y."/>
            <person name="Pidoux A."/>
            <person name="Chen H.M."/>
            <person name="Robbertse B."/>
            <person name="Goldberg J.M."/>
            <person name="Aoki K."/>
            <person name="Bayne E.H."/>
            <person name="Berlin A.M."/>
            <person name="Desjardins C.A."/>
            <person name="Dobbs E."/>
            <person name="Dukaj L."/>
            <person name="Fan L."/>
            <person name="FitzGerald M.G."/>
            <person name="French C."/>
            <person name="Gujja S."/>
            <person name="Hansen K."/>
            <person name="Keifenheim D."/>
            <person name="Levin J.Z."/>
            <person name="Mosher R.A."/>
            <person name="Mueller C.A."/>
            <person name="Pfiffner J."/>
            <person name="Priest M."/>
            <person name="Russ C."/>
            <person name="Smialowska A."/>
            <person name="Swoboda P."/>
            <person name="Sykes S.M."/>
            <person name="Vaughn M."/>
            <person name="Vengrova S."/>
            <person name="Yoder R."/>
            <person name="Zeng Q."/>
            <person name="Allshire R."/>
            <person name="Baulcombe D."/>
            <person name="Birren B.W."/>
            <person name="Brown W."/>
            <person name="Ekwall K."/>
            <person name="Kellis M."/>
            <person name="Leatherwood J."/>
            <person name="Levin H."/>
            <person name="Margalit H."/>
            <person name="Martienssen R."/>
            <person name="Nieduszynski C.A."/>
            <person name="Spatafora J.W."/>
            <person name="Friedman N."/>
            <person name="Dalgaard J.Z."/>
            <person name="Baumann P."/>
            <person name="Niki H."/>
            <person name="Regev A."/>
            <person name="Nusbaum C."/>
        </authorList>
    </citation>
    <scope>NUCLEOTIDE SEQUENCE [LARGE SCALE GENOMIC DNA]</scope>
    <source>
        <strain evidence="17">yFS275 / FY16936</strain>
    </source>
</reference>
<evidence type="ECO:0000256" key="8">
    <source>
        <dbReference type="ARBA" id="ARBA00023139"/>
    </source>
</evidence>